<dbReference type="AlphaFoldDB" id="A0A2V3W8N0"/>
<dbReference type="InterPro" id="IPR003965">
    <property type="entry name" value="Fatty_acid_synthase"/>
</dbReference>
<comment type="caution">
    <text evidence="2">The sequence shown here is derived from an EMBL/GenBank/DDBJ whole genome shotgun (WGS) entry which is preliminary data.</text>
</comment>
<organism evidence="2 3">
    <name type="scientific">Pseudogracilibacillus auburnensis</name>
    <dbReference type="NCBI Taxonomy" id="1494959"/>
    <lineage>
        <taxon>Bacteria</taxon>
        <taxon>Bacillati</taxon>
        <taxon>Bacillota</taxon>
        <taxon>Bacilli</taxon>
        <taxon>Bacillales</taxon>
        <taxon>Bacillaceae</taxon>
        <taxon>Pseudogracilibacillus</taxon>
    </lineage>
</organism>
<evidence type="ECO:0000313" key="2">
    <source>
        <dbReference type="EMBL" id="PXW89341.1"/>
    </source>
</evidence>
<dbReference type="PANTHER" id="PTHR43841">
    <property type="entry name" value="3-HYDROXYACYL-THIOESTER DEHYDRATASE HTDX-RELATED"/>
    <property type="match status" value="1"/>
</dbReference>
<evidence type="ECO:0000259" key="1">
    <source>
        <dbReference type="Pfam" id="PF01575"/>
    </source>
</evidence>
<feature type="domain" description="MaoC-like" evidence="1">
    <location>
        <begin position="10"/>
        <end position="111"/>
    </location>
</feature>
<gene>
    <name evidence="2" type="ORF">DFR56_102117</name>
</gene>
<reference evidence="2 3" key="1">
    <citation type="submission" date="2018-05" db="EMBL/GenBank/DDBJ databases">
        <title>Genomic Encyclopedia of Type Strains, Phase IV (KMG-IV): sequencing the most valuable type-strain genomes for metagenomic binning, comparative biology and taxonomic classification.</title>
        <authorList>
            <person name="Goeker M."/>
        </authorList>
    </citation>
    <scope>NUCLEOTIDE SEQUENCE [LARGE SCALE GENOMIC DNA]</scope>
    <source>
        <strain evidence="2 3">DSM 28556</strain>
    </source>
</reference>
<dbReference type="Pfam" id="PF01575">
    <property type="entry name" value="MaoC_dehydratas"/>
    <property type="match status" value="1"/>
</dbReference>
<dbReference type="EMBL" id="QJJQ01000002">
    <property type="protein sequence ID" value="PXW89341.1"/>
    <property type="molecule type" value="Genomic_DNA"/>
</dbReference>
<protein>
    <submittedName>
        <fullName evidence="2">Acyl dehydratase</fullName>
    </submittedName>
</protein>
<dbReference type="InterPro" id="IPR029069">
    <property type="entry name" value="HotDog_dom_sf"/>
</dbReference>
<dbReference type="GO" id="GO:0005835">
    <property type="term" value="C:fatty acid synthase complex"/>
    <property type="evidence" value="ECO:0007669"/>
    <property type="project" value="InterPro"/>
</dbReference>
<proteinExistence type="predicted"/>
<dbReference type="Gene3D" id="3.10.129.10">
    <property type="entry name" value="Hotdog Thioesterase"/>
    <property type="match status" value="1"/>
</dbReference>
<evidence type="ECO:0000313" key="3">
    <source>
        <dbReference type="Proteomes" id="UP000247978"/>
    </source>
</evidence>
<dbReference type="GO" id="GO:0004312">
    <property type="term" value="F:fatty acid synthase activity"/>
    <property type="evidence" value="ECO:0007669"/>
    <property type="project" value="InterPro"/>
</dbReference>
<name>A0A2V3W8N0_9BACI</name>
<dbReference type="PANTHER" id="PTHR43841:SF3">
    <property type="entry name" value="(3R)-HYDROXYACYL-ACP DEHYDRATASE SUBUNIT HADB"/>
    <property type="match status" value="1"/>
</dbReference>
<dbReference type="GO" id="GO:0006633">
    <property type="term" value="P:fatty acid biosynthetic process"/>
    <property type="evidence" value="ECO:0007669"/>
    <property type="project" value="InterPro"/>
</dbReference>
<accession>A0A2V3W8N0</accession>
<dbReference type="Proteomes" id="UP000247978">
    <property type="component" value="Unassembled WGS sequence"/>
</dbReference>
<keyword evidence="3" id="KW-1185">Reference proteome</keyword>
<dbReference type="SUPFAM" id="SSF54637">
    <property type="entry name" value="Thioesterase/thiol ester dehydrase-isomerase"/>
    <property type="match status" value="1"/>
</dbReference>
<dbReference type="PRINTS" id="PR01483">
    <property type="entry name" value="FASYNTHASE"/>
</dbReference>
<sequence length="125" mass="13756">MLNRCCEIIKMKITEELITQYAAVSGDKNPIHLLKSAANQAGFPHQVAHGMLSMAIGAKLVSPLIQIGWTLSHYGVKFSSPLFVNDMITIEASSVTQSDKKIAMKVIGKNQEHNKVMHGKLELIK</sequence>
<dbReference type="InterPro" id="IPR002539">
    <property type="entry name" value="MaoC-like_dom"/>
</dbReference>